<dbReference type="InterPro" id="IPR050326">
    <property type="entry name" value="NAD_dep_DNA_ligaseB"/>
</dbReference>
<evidence type="ECO:0000256" key="2">
    <source>
        <dbReference type="ARBA" id="ARBA00022705"/>
    </source>
</evidence>
<dbReference type="GO" id="GO:0006281">
    <property type="term" value="P:DNA repair"/>
    <property type="evidence" value="ECO:0007669"/>
    <property type="project" value="UniProtKB-KW"/>
</dbReference>
<protein>
    <submittedName>
        <fullName evidence="6">Putative DNA ligase</fullName>
        <ecNumber evidence="6">6.5.1.1</ecNumber>
    </submittedName>
</protein>
<proteinExistence type="predicted"/>
<keyword evidence="1 6" id="KW-0436">Ligase</keyword>
<dbReference type="SUPFAM" id="SSF50249">
    <property type="entry name" value="Nucleic acid-binding proteins"/>
    <property type="match status" value="1"/>
</dbReference>
<dbReference type="SUPFAM" id="SSF56091">
    <property type="entry name" value="DNA ligase/mRNA capping enzyme, catalytic domain"/>
    <property type="match status" value="1"/>
</dbReference>
<dbReference type="PROSITE" id="PS50160">
    <property type="entry name" value="DNA_LIGASE_A3"/>
    <property type="match status" value="1"/>
</dbReference>
<dbReference type="GO" id="GO:0005524">
    <property type="term" value="F:ATP binding"/>
    <property type="evidence" value="ECO:0007669"/>
    <property type="project" value="InterPro"/>
</dbReference>
<dbReference type="PANTHER" id="PTHR47810">
    <property type="entry name" value="DNA LIGASE"/>
    <property type="match status" value="1"/>
</dbReference>
<organism evidence="6">
    <name type="scientific">Trypanosoma vivax (strain Y486)</name>
    <dbReference type="NCBI Taxonomy" id="1055687"/>
    <lineage>
        <taxon>Eukaryota</taxon>
        <taxon>Discoba</taxon>
        <taxon>Euglenozoa</taxon>
        <taxon>Kinetoplastea</taxon>
        <taxon>Metakinetoplastina</taxon>
        <taxon>Trypanosomatida</taxon>
        <taxon>Trypanosomatidae</taxon>
        <taxon>Trypanosoma</taxon>
        <taxon>Duttonella</taxon>
    </lineage>
</organism>
<dbReference type="EC" id="6.5.1.1" evidence="6"/>
<keyword evidence="3" id="KW-0227">DNA damage</keyword>
<dbReference type="CDD" id="cd08041">
    <property type="entry name" value="OBF_kDNA_ligase_like"/>
    <property type="match status" value="1"/>
</dbReference>
<dbReference type="GO" id="GO:0006310">
    <property type="term" value="P:DNA recombination"/>
    <property type="evidence" value="ECO:0007669"/>
    <property type="project" value="InterPro"/>
</dbReference>
<dbReference type="Gene3D" id="3.30.470.30">
    <property type="entry name" value="DNA ligase/mRNA capping enzyme"/>
    <property type="match status" value="1"/>
</dbReference>
<dbReference type="InterPro" id="IPR016059">
    <property type="entry name" value="DNA_ligase_ATP-dep_CS"/>
</dbReference>
<name>G0TXK1_TRYVY</name>
<evidence type="ECO:0000256" key="3">
    <source>
        <dbReference type="ARBA" id="ARBA00022763"/>
    </source>
</evidence>
<dbReference type="AlphaFoldDB" id="G0TXK1"/>
<feature type="domain" description="ATP-dependent DNA ligase family profile" evidence="5">
    <location>
        <begin position="283"/>
        <end position="428"/>
    </location>
</feature>
<dbReference type="Pfam" id="PF01068">
    <property type="entry name" value="DNA_ligase_A_M"/>
    <property type="match status" value="1"/>
</dbReference>
<gene>
    <name evidence="6" type="ORF">TVY486_0700350</name>
</gene>
<sequence length="488" mass="56149">MHRRSRLWHASSLPNMTPPLLFGTRVHRTAKQVELYRQLRDLSIHSAFPHIAACWVGPCWGTTMLTPHHVKVACRKIAVWRCSRCLQEFEMIVMDFVNKHGECPLCGQRQQGEQERYNSDGTEETSMVVQENGSVPMYTPAPRITHAKYKSVLLYNPEWDGLNVQPMLANRWDTVSEVFYKPHKPEEEELLLVSPKIDGIRCLIGYNKSSRTPQFFSRGGILLECCDTLVPYVMPLFEADPSLMLDGELFAPTCSFEELSGIARRLKTTTNGAHPERSDFLEYYAFDIMHSKQLSSPNAPYSERYCLLKRLIPDSIMEHFVFETGDNQELNRLCDKKIRDTERKKIFTVPAAAAYPREMDRALKVGCELGFEGIIIRRPSFPYEHGKRSFGLFKYKEMQDSEYRIVSLIPGKGKFEGCLGAFLCETEDGTRFNATPKTTYANRKELWNRRQELVGQFLTVQYQQLTPQNVPRFPIAKCVRGGAECTWL</sequence>
<dbReference type="PANTHER" id="PTHR47810:SF3">
    <property type="entry name" value="LIGASE, PUTATIVE-RELATED"/>
    <property type="match status" value="1"/>
</dbReference>
<dbReference type="Pfam" id="PF14311">
    <property type="entry name" value="DUF4379"/>
    <property type="match status" value="1"/>
</dbReference>
<evidence type="ECO:0000256" key="4">
    <source>
        <dbReference type="ARBA" id="ARBA00023204"/>
    </source>
</evidence>
<dbReference type="Gene3D" id="2.40.50.140">
    <property type="entry name" value="Nucleic acid-binding proteins"/>
    <property type="match status" value="1"/>
</dbReference>
<accession>G0TXK1</accession>
<dbReference type="VEuPathDB" id="TriTrypDB:TvY486_0700350"/>
<dbReference type="InterPro" id="IPR012340">
    <property type="entry name" value="NA-bd_OB-fold"/>
</dbReference>
<keyword evidence="2" id="KW-0235">DNA replication</keyword>
<keyword evidence="4" id="KW-0234">DNA repair</keyword>
<dbReference type="InterPro" id="IPR029319">
    <property type="entry name" value="DNA_ligase_OB"/>
</dbReference>
<dbReference type="GO" id="GO:0003910">
    <property type="term" value="F:DNA ligase (ATP) activity"/>
    <property type="evidence" value="ECO:0007669"/>
    <property type="project" value="UniProtKB-EC"/>
</dbReference>
<evidence type="ECO:0000256" key="1">
    <source>
        <dbReference type="ARBA" id="ARBA00022598"/>
    </source>
</evidence>
<dbReference type="Pfam" id="PF14743">
    <property type="entry name" value="DNA_ligase_OB_2"/>
    <property type="match status" value="1"/>
</dbReference>
<reference evidence="6" key="1">
    <citation type="journal article" date="2012" name="Proc. Natl. Acad. Sci. U.S.A.">
        <title>Antigenic diversity is generated by distinct evolutionary mechanisms in African trypanosome species.</title>
        <authorList>
            <person name="Jackson A.P."/>
            <person name="Berry A."/>
            <person name="Aslett M."/>
            <person name="Allison H.C."/>
            <person name="Burton P."/>
            <person name="Vavrova-Anderson J."/>
            <person name="Brown R."/>
            <person name="Browne H."/>
            <person name="Corton N."/>
            <person name="Hauser H."/>
            <person name="Gamble J."/>
            <person name="Gilderthorp R."/>
            <person name="Marcello L."/>
            <person name="McQuillan J."/>
            <person name="Otto T.D."/>
            <person name="Quail M.A."/>
            <person name="Sanders M.J."/>
            <person name="van Tonder A."/>
            <person name="Ginger M.L."/>
            <person name="Field M.C."/>
            <person name="Barry J.D."/>
            <person name="Hertz-Fowler C."/>
            <person name="Berriman M."/>
        </authorList>
    </citation>
    <scope>NUCLEOTIDE SEQUENCE</scope>
    <source>
        <strain evidence="6">Y486</strain>
    </source>
</reference>
<dbReference type="InterPro" id="IPR012310">
    <property type="entry name" value="DNA_ligase_ATP-dep_cent"/>
</dbReference>
<dbReference type="GO" id="GO:0006260">
    <property type="term" value="P:DNA replication"/>
    <property type="evidence" value="ECO:0007669"/>
    <property type="project" value="UniProtKB-KW"/>
</dbReference>
<evidence type="ECO:0000259" key="5">
    <source>
        <dbReference type="PROSITE" id="PS50160"/>
    </source>
</evidence>
<dbReference type="PROSITE" id="PS00333">
    <property type="entry name" value="DNA_LIGASE_A2"/>
    <property type="match status" value="1"/>
</dbReference>
<evidence type="ECO:0000313" key="6">
    <source>
        <dbReference type="EMBL" id="CCC48691.1"/>
    </source>
</evidence>
<dbReference type="InterPro" id="IPR025487">
    <property type="entry name" value="DUF4379"/>
</dbReference>
<dbReference type="EMBL" id="HE573023">
    <property type="protein sequence ID" value="CCC48691.1"/>
    <property type="molecule type" value="Genomic_DNA"/>
</dbReference>